<reference evidence="2 3" key="1">
    <citation type="submission" date="2018-03" db="EMBL/GenBank/DDBJ databases">
        <authorList>
            <person name="Guldener U."/>
        </authorList>
    </citation>
    <scope>NUCLEOTIDE SEQUENCE [LARGE SCALE GENOMIC DNA]</scope>
    <source>
        <strain evidence="2 3">DAOM196992</strain>
    </source>
</reference>
<organism evidence="2 3">
    <name type="scientific">Pseudozyma flocculosa</name>
    <dbReference type="NCBI Taxonomy" id="84751"/>
    <lineage>
        <taxon>Eukaryota</taxon>
        <taxon>Fungi</taxon>
        <taxon>Dikarya</taxon>
        <taxon>Basidiomycota</taxon>
        <taxon>Ustilaginomycotina</taxon>
        <taxon>Ustilaginomycetes</taxon>
        <taxon>Ustilaginales</taxon>
        <taxon>Ustilaginaceae</taxon>
        <taxon>Pseudozyma</taxon>
    </lineage>
</organism>
<dbReference type="GO" id="GO:0009423">
    <property type="term" value="P:chorismate biosynthetic process"/>
    <property type="evidence" value="ECO:0007669"/>
    <property type="project" value="TreeGrafter"/>
</dbReference>
<protein>
    <submittedName>
        <fullName evidence="2">Related to quinate 5-dehydrogenase</fullName>
    </submittedName>
</protein>
<proteinExistence type="predicted"/>
<dbReference type="InterPro" id="IPR022893">
    <property type="entry name" value="Shikimate_DH_fam"/>
</dbReference>
<accession>A0A5C3ETS7</accession>
<dbReference type="AlphaFoldDB" id="A0A5C3ETS7"/>
<gene>
    <name evidence="2" type="ORF">PSFLO_00536</name>
</gene>
<dbReference type="Gene3D" id="3.40.50.720">
    <property type="entry name" value="NAD(P)-binding Rossmann-like Domain"/>
    <property type="match status" value="1"/>
</dbReference>
<name>A0A5C3ETS7_9BASI</name>
<dbReference type="InterPro" id="IPR046346">
    <property type="entry name" value="Aminoacid_DH-like_N_sf"/>
</dbReference>
<dbReference type="Proteomes" id="UP000323386">
    <property type="component" value="Unassembled WGS sequence"/>
</dbReference>
<dbReference type="GO" id="GO:0019632">
    <property type="term" value="P:shikimate metabolic process"/>
    <property type="evidence" value="ECO:0007669"/>
    <property type="project" value="TreeGrafter"/>
</dbReference>
<dbReference type="EMBL" id="OOIP01000001">
    <property type="protein sequence ID" value="SPO35065.1"/>
    <property type="molecule type" value="Genomic_DNA"/>
</dbReference>
<dbReference type="InterPro" id="IPR013708">
    <property type="entry name" value="Shikimate_DH-bd_N"/>
</dbReference>
<dbReference type="SUPFAM" id="SSF53223">
    <property type="entry name" value="Aminoacid dehydrogenase-like, N-terminal domain"/>
    <property type="match status" value="1"/>
</dbReference>
<dbReference type="PANTHER" id="PTHR21089:SF1">
    <property type="entry name" value="BIFUNCTIONAL 3-DEHYDROQUINATE DEHYDRATASE_SHIKIMATE DEHYDROGENASE, CHLOROPLASTIC"/>
    <property type="match status" value="1"/>
</dbReference>
<dbReference type="InterPro" id="IPR036291">
    <property type="entry name" value="NAD(P)-bd_dom_sf"/>
</dbReference>
<evidence type="ECO:0000259" key="1">
    <source>
        <dbReference type="Pfam" id="PF08501"/>
    </source>
</evidence>
<dbReference type="GO" id="GO:0004764">
    <property type="term" value="F:shikimate 3-dehydrogenase (NADP+) activity"/>
    <property type="evidence" value="ECO:0007669"/>
    <property type="project" value="InterPro"/>
</dbReference>
<sequence>MSHQQYSPALTAATTSATAPARRTYLFGAGIGSSLSPAFHNACYRARGLDWTLSRLDSTDMPAFLERVYADDFGGSAVTMPHKSAILTHADHVEQQAKLIGAANTIFFRTDADGQRRLVATNTDVAGIRDSILTSLPASSRPTASGAESSSHIGLVVGGGGTTRTAVYTLRYELHCSDIYIVNRIDDEASAIIDDFASQGVTGIHQLKTPADVAQLRAVPRFIVNAVPSFEPQTDGEKLARATLTAVLERGQAQGPDGERVVLEMCYFPHTWTTVCQMAQDNGWEVIQGMEAMYHQAVAQQLLWIPETGGVDLLAVGRRGAEEEIERRAQGLAPL</sequence>
<dbReference type="PANTHER" id="PTHR21089">
    <property type="entry name" value="SHIKIMATE DEHYDROGENASE"/>
    <property type="match status" value="1"/>
</dbReference>
<evidence type="ECO:0000313" key="2">
    <source>
        <dbReference type="EMBL" id="SPO35065.1"/>
    </source>
</evidence>
<dbReference type="Pfam" id="PF08501">
    <property type="entry name" value="Shikimate_dh_N"/>
    <property type="match status" value="1"/>
</dbReference>
<keyword evidence="3" id="KW-1185">Reference proteome</keyword>
<feature type="domain" description="Shikimate dehydrogenase substrate binding N-terminal" evidence="1">
    <location>
        <begin position="26"/>
        <end position="106"/>
    </location>
</feature>
<dbReference type="SUPFAM" id="SSF51735">
    <property type="entry name" value="NAD(P)-binding Rossmann-fold domains"/>
    <property type="match status" value="1"/>
</dbReference>
<dbReference type="OrthoDB" id="204377at2759"/>
<evidence type="ECO:0000313" key="3">
    <source>
        <dbReference type="Proteomes" id="UP000323386"/>
    </source>
</evidence>
<dbReference type="Gene3D" id="3.40.50.10860">
    <property type="entry name" value="Leucine Dehydrogenase, chain A, domain 1"/>
    <property type="match status" value="1"/>
</dbReference>